<dbReference type="GO" id="GO:0005737">
    <property type="term" value="C:cytoplasm"/>
    <property type="evidence" value="ECO:0007669"/>
    <property type="project" value="TreeGrafter"/>
</dbReference>
<evidence type="ECO:0000256" key="1">
    <source>
        <dbReference type="ARBA" id="ARBA00008714"/>
    </source>
</evidence>
<dbReference type="PIRSF" id="PIRSF000349">
    <property type="entry name" value="SODismutase"/>
    <property type="match status" value="1"/>
</dbReference>
<dbReference type="InterPro" id="IPR036314">
    <property type="entry name" value="SOD_C_sf"/>
</dbReference>
<dbReference type="Pfam" id="PF02777">
    <property type="entry name" value="Sod_Fe_C"/>
    <property type="match status" value="1"/>
</dbReference>
<feature type="binding site" evidence="5">
    <location>
        <position position="60"/>
    </location>
    <ligand>
        <name>Mn(2+)</name>
        <dbReference type="ChEBI" id="CHEBI:29035"/>
    </ligand>
</feature>
<name>A0A2W5GB43_9SPHI</name>
<dbReference type="Proteomes" id="UP000249645">
    <property type="component" value="Unassembled WGS sequence"/>
</dbReference>
<dbReference type="PRINTS" id="PR01703">
    <property type="entry name" value="MNSODISMTASE"/>
</dbReference>
<dbReference type="Pfam" id="PF00081">
    <property type="entry name" value="Sod_Fe_N"/>
    <property type="match status" value="1"/>
</dbReference>
<evidence type="ECO:0000256" key="3">
    <source>
        <dbReference type="ARBA" id="ARBA00022723"/>
    </source>
</evidence>
<comment type="catalytic activity">
    <reaction evidence="6">
        <text>2 superoxide + 2 H(+) = H2O2 + O2</text>
        <dbReference type="Rhea" id="RHEA:20696"/>
        <dbReference type="ChEBI" id="CHEBI:15378"/>
        <dbReference type="ChEBI" id="CHEBI:15379"/>
        <dbReference type="ChEBI" id="CHEBI:16240"/>
        <dbReference type="ChEBI" id="CHEBI:18421"/>
        <dbReference type="EC" id="1.15.1.1"/>
    </reaction>
</comment>
<dbReference type="InterPro" id="IPR019831">
    <property type="entry name" value="Mn/Fe_SOD_N"/>
</dbReference>
<feature type="domain" description="Manganese/iron superoxide dismutase C-terminal" evidence="8">
    <location>
        <begin position="125"/>
        <end position="227"/>
    </location>
</feature>
<evidence type="ECO:0000259" key="8">
    <source>
        <dbReference type="Pfam" id="PF02777"/>
    </source>
</evidence>
<dbReference type="FunFam" id="3.55.40.20:FF:000001">
    <property type="entry name" value="Superoxide dismutase"/>
    <property type="match status" value="1"/>
</dbReference>
<organism evidence="9 10">
    <name type="scientific">Pseudopedobacter saltans</name>
    <dbReference type="NCBI Taxonomy" id="151895"/>
    <lineage>
        <taxon>Bacteria</taxon>
        <taxon>Pseudomonadati</taxon>
        <taxon>Bacteroidota</taxon>
        <taxon>Sphingobacteriia</taxon>
        <taxon>Sphingobacteriales</taxon>
        <taxon>Sphingobacteriaceae</taxon>
        <taxon>Pseudopedobacter</taxon>
    </lineage>
</organism>
<sequence>MDKRTFIKDMGMIGAGVLVAGKSFAFKKDYLPKAPFKPDTLPYDFAALEPHIDTETMRIHYTKHYQAYIDNLNKAIVANPSYADQDILSIIKNVKPTESALRNNAGGYYNHSLFWKWLSPKTTKPSAKLESAITAQFGSFDSFKKEFAKAATGVFGSGWAWLVVDGKKLKIVSTPNQDNPLMSFSEAKGTPILGLDVWEHAYYLKHQNKRPEYIDTFWNVVNWDLVSSDYTKLT</sequence>
<dbReference type="EC" id="1.15.1.1" evidence="2 6"/>
<evidence type="ECO:0000256" key="2">
    <source>
        <dbReference type="ARBA" id="ARBA00012682"/>
    </source>
</evidence>
<feature type="binding site" evidence="5">
    <location>
        <position position="111"/>
    </location>
    <ligand>
        <name>Mn(2+)</name>
        <dbReference type="ChEBI" id="CHEBI:29035"/>
    </ligand>
</feature>
<dbReference type="Gene3D" id="3.55.40.20">
    <property type="entry name" value="Iron/manganese superoxide dismutase, C-terminal domain"/>
    <property type="match status" value="1"/>
</dbReference>
<protein>
    <recommendedName>
        <fullName evidence="2 6">Superoxide dismutase</fullName>
        <ecNumber evidence="2 6">1.15.1.1</ecNumber>
    </recommendedName>
</protein>
<keyword evidence="3 5" id="KW-0479">Metal-binding</keyword>
<feature type="domain" description="Manganese/iron superoxide dismutase N-terminal" evidence="7">
    <location>
        <begin position="39"/>
        <end position="119"/>
    </location>
</feature>
<evidence type="ECO:0000256" key="4">
    <source>
        <dbReference type="ARBA" id="ARBA00023002"/>
    </source>
</evidence>
<dbReference type="PANTHER" id="PTHR43595">
    <property type="entry name" value="37S RIBOSOMAL PROTEIN S26, MITOCHONDRIAL"/>
    <property type="match status" value="1"/>
</dbReference>
<dbReference type="GO" id="GO:0004784">
    <property type="term" value="F:superoxide dismutase activity"/>
    <property type="evidence" value="ECO:0007669"/>
    <property type="project" value="UniProtKB-EC"/>
</dbReference>
<evidence type="ECO:0000313" key="9">
    <source>
        <dbReference type="EMBL" id="PZP42776.1"/>
    </source>
</evidence>
<evidence type="ECO:0000256" key="6">
    <source>
        <dbReference type="RuleBase" id="RU000414"/>
    </source>
</evidence>
<dbReference type="PANTHER" id="PTHR43595:SF2">
    <property type="entry name" value="SMALL RIBOSOMAL SUBUNIT PROTEIN MS42"/>
    <property type="match status" value="1"/>
</dbReference>
<evidence type="ECO:0000259" key="7">
    <source>
        <dbReference type="Pfam" id="PF00081"/>
    </source>
</evidence>
<accession>A0A2W5GB43</accession>
<dbReference type="InterPro" id="IPR019832">
    <property type="entry name" value="Mn/Fe_SOD_C"/>
</dbReference>
<evidence type="ECO:0000256" key="5">
    <source>
        <dbReference type="PIRSR" id="PIRSR000349-1"/>
    </source>
</evidence>
<comment type="similarity">
    <text evidence="1 6">Belongs to the iron/manganese superoxide dismutase family.</text>
</comment>
<dbReference type="InterPro" id="IPR001189">
    <property type="entry name" value="Mn/Fe_SOD"/>
</dbReference>
<evidence type="ECO:0000313" key="10">
    <source>
        <dbReference type="Proteomes" id="UP000249645"/>
    </source>
</evidence>
<proteinExistence type="inferred from homology"/>
<dbReference type="SUPFAM" id="SSF46609">
    <property type="entry name" value="Fe,Mn superoxide dismutase (SOD), N-terminal domain"/>
    <property type="match status" value="1"/>
</dbReference>
<dbReference type="PROSITE" id="PS00088">
    <property type="entry name" value="SOD_MN"/>
    <property type="match status" value="1"/>
</dbReference>
<comment type="caution">
    <text evidence="9">The sequence shown here is derived from an EMBL/GenBank/DDBJ whole genome shotgun (WGS) entry which is preliminary data.</text>
</comment>
<dbReference type="AlphaFoldDB" id="A0A2W5GB43"/>
<dbReference type="Gene3D" id="1.10.287.990">
    <property type="entry name" value="Fe,Mn superoxide dismutase (SOD) domain"/>
    <property type="match status" value="1"/>
</dbReference>
<dbReference type="GO" id="GO:0046872">
    <property type="term" value="F:metal ion binding"/>
    <property type="evidence" value="ECO:0007669"/>
    <property type="project" value="UniProtKB-KW"/>
</dbReference>
<comment type="function">
    <text evidence="6">Destroys radicals which are normally produced within the cells and which are toxic to biological systems.</text>
</comment>
<dbReference type="SUPFAM" id="SSF54719">
    <property type="entry name" value="Fe,Mn superoxide dismutase (SOD), C-terminal domain"/>
    <property type="match status" value="1"/>
</dbReference>
<reference evidence="9 10" key="1">
    <citation type="submission" date="2017-11" db="EMBL/GenBank/DDBJ databases">
        <title>Infants hospitalized years apart are colonized by the same room-sourced microbial strains.</title>
        <authorList>
            <person name="Brooks B."/>
            <person name="Olm M.R."/>
            <person name="Firek B.A."/>
            <person name="Baker R."/>
            <person name="Thomas B.C."/>
            <person name="Morowitz M.J."/>
            <person name="Banfield J.F."/>
        </authorList>
    </citation>
    <scope>NUCLEOTIDE SEQUENCE [LARGE SCALE GENOMIC DNA]</scope>
    <source>
        <strain evidence="9">S2_009_000_R2_76</strain>
    </source>
</reference>
<keyword evidence="4 6" id="KW-0560">Oxidoreductase</keyword>
<dbReference type="InterPro" id="IPR036324">
    <property type="entry name" value="Mn/Fe_SOD_N_sf"/>
</dbReference>
<dbReference type="InterPro" id="IPR019833">
    <property type="entry name" value="Mn/Fe_SOD_BS"/>
</dbReference>
<feature type="binding site" evidence="5">
    <location>
        <position position="200"/>
    </location>
    <ligand>
        <name>Mn(2+)</name>
        <dbReference type="ChEBI" id="CHEBI:29035"/>
    </ligand>
</feature>
<dbReference type="EMBL" id="QFOI01000412">
    <property type="protein sequence ID" value="PZP42776.1"/>
    <property type="molecule type" value="Genomic_DNA"/>
</dbReference>
<gene>
    <name evidence="9" type="ORF">DI598_16570</name>
</gene>
<feature type="binding site" evidence="5">
    <location>
        <position position="196"/>
    </location>
    <ligand>
        <name>Mn(2+)</name>
        <dbReference type="ChEBI" id="CHEBI:29035"/>
    </ligand>
</feature>